<dbReference type="Proteomes" id="UP001162501">
    <property type="component" value="Chromosome 18"/>
</dbReference>
<reference evidence="1" key="2">
    <citation type="submission" date="2025-03" db="EMBL/GenBank/DDBJ databases">
        <authorList>
            <consortium name="ELIXIR-Norway"/>
            <consortium name="Elixir Norway"/>
        </authorList>
    </citation>
    <scope>NUCLEOTIDE SEQUENCE</scope>
</reference>
<name>A0AC59YM94_RANTA</name>
<evidence type="ECO:0000313" key="1">
    <source>
        <dbReference type="EMBL" id="CAM9808917.1"/>
    </source>
</evidence>
<reference evidence="1" key="1">
    <citation type="submission" date="2023-05" db="EMBL/GenBank/DDBJ databases">
        <authorList>
            <consortium name="ELIXIR-Norway"/>
        </authorList>
    </citation>
    <scope>NUCLEOTIDE SEQUENCE</scope>
</reference>
<gene>
    <name evidence="1" type="ORF">MRATA1EN22A_LOCUS7755</name>
</gene>
<evidence type="ECO:0000313" key="2">
    <source>
        <dbReference type="Proteomes" id="UP001162501"/>
    </source>
</evidence>
<accession>A0AC59YM94</accession>
<dbReference type="EMBL" id="OX596102">
    <property type="protein sequence ID" value="CAM9808917.1"/>
    <property type="molecule type" value="Genomic_DNA"/>
</dbReference>
<feature type="non-terminal residue" evidence="1">
    <location>
        <position position="54"/>
    </location>
</feature>
<protein>
    <submittedName>
        <fullName evidence="1">Uncharacterized protein</fullName>
    </submittedName>
</protein>
<sequence>TRQRGAKTKGKGGEKSSPLYKDKNNKTRNKAPQVNNNNKTPPLGSPLAHCCLFR</sequence>
<proteinExistence type="predicted"/>
<organism evidence="1 2">
    <name type="scientific">Rangifer tarandus platyrhynchus</name>
    <name type="common">Svalbard reindeer</name>
    <dbReference type="NCBI Taxonomy" id="3082113"/>
    <lineage>
        <taxon>Eukaryota</taxon>
        <taxon>Metazoa</taxon>
        <taxon>Chordata</taxon>
        <taxon>Craniata</taxon>
        <taxon>Vertebrata</taxon>
        <taxon>Euteleostomi</taxon>
        <taxon>Mammalia</taxon>
        <taxon>Eutheria</taxon>
        <taxon>Laurasiatheria</taxon>
        <taxon>Artiodactyla</taxon>
        <taxon>Ruminantia</taxon>
        <taxon>Pecora</taxon>
        <taxon>Cervidae</taxon>
        <taxon>Odocoileinae</taxon>
        <taxon>Rangifer</taxon>
    </lineage>
</organism>
<feature type="non-terminal residue" evidence="1">
    <location>
        <position position="1"/>
    </location>
</feature>